<evidence type="ECO:0000313" key="1">
    <source>
        <dbReference type="EMBL" id="SKA22373.1"/>
    </source>
</evidence>
<gene>
    <name evidence="1" type="ORF">SAMN02745885_02396</name>
</gene>
<organism evidence="1 2">
    <name type="scientific">Carboxydocella sporoproducens DSM 16521</name>
    <dbReference type="NCBI Taxonomy" id="1121270"/>
    <lineage>
        <taxon>Bacteria</taxon>
        <taxon>Bacillati</taxon>
        <taxon>Bacillota</taxon>
        <taxon>Clostridia</taxon>
        <taxon>Eubacteriales</taxon>
        <taxon>Clostridiales Family XVI. Incertae Sedis</taxon>
        <taxon>Carboxydocella</taxon>
    </lineage>
</organism>
<keyword evidence="2" id="KW-1185">Reference proteome</keyword>
<dbReference type="Proteomes" id="UP000189933">
    <property type="component" value="Unassembled WGS sequence"/>
</dbReference>
<protein>
    <submittedName>
        <fullName evidence="1">Uncharacterized protein</fullName>
    </submittedName>
</protein>
<sequence>MHKNIKRIRIRAVRKQNFVRREIDENYYVTDDYFADGRGEF</sequence>
<dbReference type="EMBL" id="FUXM01000041">
    <property type="protein sequence ID" value="SKA22373.1"/>
    <property type="molecule type" value="Genomic_DNA"/>
</dbReference>
<dbReference type="RefSeq" id="WP_278308207.1">
    <property type="nucleotide sequence ID" value="NZ_FUXM01000041.1"/>
</dbReference>
<reference evidence="2" key="1">
    <citation type="submission" date="2017-02" db="EMBL/GenBank/DDBJ databases">
        <authorList>
            <person name="Varghese N."/>
            <person name="Submissions S."/>
        </authorList>
    </citation>
    <scope>NUCLEOTIDE SEQUENCE [LARGE SCALE GENOMIC DNA]</scope>
    <source>
        <strain evidence="2">DSM 16521</strain>
    </source>
</reference>
<name>A0A1T4S2B3_9FIRM</name>
<dbReference type="AlphaFoldDB" id="A0A1T4S2B3"/>
<evidence type="ECO:0000313" key="2">
    <source>
        <dbReference type="Proteomes" id="UP000189933"/>
    </source>
</evidence>
<accession>A0A1T4S2B3</accession>
<proteinExistence type="predicted"/>